<dbReference type="OrthoDB" id="10262935at2759"/>
<proteinExistence type="inferred from homology"/>
<dbReference type="Gene3D" id="3.30.230.10">
    <property type="match status" value="1"/>
</dbReference>
<dbReference type="GO" id="GO:0005524">
    <property type="term" value="F:ATP binding"/>
    <property type="evidence" value="ECO:0007669"/>
    <property type="project" value="UniProtKB-KW"/>
</dbReference>
<dbReference type="EMBL" id="CAHR02000159">
    <property type="protein sequence ID" value="CCG83580.1"/>
    <property type="molecule type" value="Genomic_DNA"/>
</dbReference>
<keyword evidence="4" id="KW-0444">Lipid biosynthesis</keyword>
<evidence type="ECO:0000256" key="5">
    <source>
        <dbReference type="ARBA" id="ARBA00022679"/>
    </source>
</evidence>
<accession>R4XJR3</accession>
<dbReference type="EC" id="2.7.4.2" evidence="3"/>
<reference evidence="14 15" key="1">
    <citation type="journal article" date="2013" name="MBio">
        <title>Genome sequencing of the plant pathogen Taphrina deformans, the causal agent of peach leaf curl.</title>
        <authorList>
            <person name="Cisse O.H."/>
            <person name="Almeida J.M.G.C.F."/>
            <person name="Fonseca A."/>
            <person name="Kumar A.A."/>
            <person name="Salojaervi J."/>
            <person name="Overmyer K."/>
            <person name="Hauser P.M."/>
            <person name="Pagni M."/>
        </authorList>
    </citation>
    <scope>NUCLEOTIDE SEQUENCE [LARGE SCALE GENOMIC DNA]</scope>
    <source>
        <strain evidence="15">PYCC 5710 / ATCC 11124 / CBS 356.35 / IMI 108563 / JCM 9778 / NBRC 8474</strain>
    </source>
</reference>
<dbReference type="AlphaFoldDB" id="R4XJR3"/>
<evidence type="ECO:0000256" key="7">
    <source>
        <dbReference type="ARBA" id="ARBA00022777"/>
    </source>
</evidence>
<keyword evidence="8" id="KW-0067">ATP-binding</keyword>
<dbReference type="GO" id="GO:0006694">
    <property type="term" value="P:steroid biosynthetic process"/>
    <property type="evidence" value="ECO:0007669"/>
    <property type="project" value="UniProtKB-KW"/>
</dbReference>
<comment type="pathway">
    <text evidence="1">Isoprenoid biosynthesis; isopentenyl diphosphate biosynthesis via mevalonate pathway; isopentenyl diphosphate from (R)-mevalonate: step 2/3.</text>
</comment>
<dbReference type="Gene3D" id="3.30.70.890">
    <property type="entry name" value="GHMP kinase, C-terminal domain"/>
    <property type="match status" value="1"/>
</dbReference>
<dbReference type="UniPathway" id="UPA00057">
    <property type="reaction ID" value="UER00099"/>
</dbReference>
<dbReference type="GO" id="GO:0010142">
    <property type="term" value="P:farnesyl diphosphate biosynthetic process, mevalonate pathway"/>
    <property type="evidence" value="ECO:0007669"/>
    <property type="project" value="TreeGrafter"/>
</dbReference>
<dbReference type="PIRSF" id="PIRSF017288">
    <property type="entry name" value="PMK_GHMP_euk"/>
    <property type="match status" value="1"/>
</dbReference>
<dbReference type="PANTHER" id="PTHR31814">
    <property type="match status" value="1"/>
</dbReference>
<dbReference type="eggNOG" id="KOG4519">
    <property type="taxonomic scope" value="Eukaryota"/>
</dbReference>
<keyword evidence="6" id="KW-0547">Nucleotide-binding</keyword>
<evidence type="ECO:0000256" key="3">
    <source>
        <dbReference type="ARBA" id="ARBA00012958"/>
    </source>
</evidence>
<evidence type="ECO:0000256" key="4">
    <source>
        <dbReference type="ARBA" id="ARBA00022516"/>
    </source>
</evidence>
<keyword evidence="9" id="KW-0752">Steroid biosynthesis</keyword>
<evidence type="ECO:0000256" key="9">
    <source>
        <dbReference type="ARBA" id="ARBA00022955"/>
    </source>
</evidence>
<evidence type="ECO:0000256" key="6">
    <source>
        <dbReference type="ARBA" id="ARBA00022741"/>
    </source>
</evidence>
<dbReference type="Pfam" id="PF00288">
    <property type="entry name" value="GHMP_kinases_N"/>
    <property type="match status" value="1"/>
</dbReference>
<dbReference type="InterPro" id="IPR016005">
    <property type="entry name" value="Erg8"/>
</dbReference>
<evidence type="ECO:0000256" key="12">
    <source>
        <dbReference type="ARBA" id="ARBA00029326"/>
    </source>
</evidence>
<evidence type="ECO:0000256" key="10">
    <source>
        <dbReference type="ARBA" id="ARBA00023098"/>
    </source>
</evidence>
<keyword evidence="5" id="KW-0808">Transferase</keyword>
<feature type="domain" description="GHMP kinase N-terminal" evidence="13">
    <location>
        <begin position="132"/>
        <end position="197"/>
    </location>
</feature>
<dbReference type="InterPro" id="IPR020568">
    <property type="entry name" value="Ribosomal_Su5_D2-typ_SF"/>
</dbReference>
<comment type="catalytic activity">
    <reaction evidence="12">
        <text>(R)-5-phosphomevalonate + ATP = (R)-5-diphosphomevalonate + ADP</text>
        <dbReference type="Rhea" id="RHEA:16341"/>
        <dbReference type="ChEBI" id="CHEBI:30616"/>
        <dbReference type="ChEBI" id="CHEBI:57557"/>
        <dbReference type="ChEBI" id="CHEBI:58146"/>
        <dbReference type="ChEBI" id="CHEBI:456216"/>
        <dbReference type="EC" id="2.7.4.2"/>
    </reaction>
    <physiologicalReaction direction="left-to-right" evidence="12">
        <dbReference type="Rhea" id="RHEA:16342"/>
    </physiologicalReaction>
</comment>
<dbReference type="Proteomes" id="UP000013776">
    <property type="component" value="Unassembled WGS sequence"/>
</dbReference>
<dbReference type="VEuPathDB" id="FungiDB:TAPDE_003813"/>
<keyword evidence="15" id="KW-1185">Reference proteome</keyword>
<dbReference type="InterPro" id="IPR036554">
    <property type="entry name" value="GHMP_kinase_C_sf"/>
</dbReference>
<keyword evidence="7 14" id="KW-0418">Kinase</keyword>
<evidence type="ECO:0000256" key="11">
    <source>
        <dbReference type="ARBA" id="ARBA00023221"/>
    </source>
</evidence>
<evidence type="ECO:0000259" key="13">
    <source>
        <dbReference type="Pfam" id="PF00288"/>
    </source>
</evidence>
<evidence type="ECO:0000256" key="8">
    <source>
        <dbReference type="ARBA" id="ARBA00022840"/>
    </source>
</evidence>
<protein>
    <recommendedName>
        <fullName evidence="3">phosphomevalonate kinase</fullName>
        <ecNumber evidence="3">2.7.4.2</ecNumber>
    </recommendedName>
</protein>
<sequence length="398" mass="43102">MVQTTCSAPGKILIAGGYLVLDPNYTGLVVSLSARIYATVKTDNVQNTISVTSPQFLDAVWKFKSVGGTIQTIGGHENDFVRESLQSLISYFAIEPENISLQITIYADNQYYSLPTSSARFASSKKSISETPKTGLGSSAALVTSLCAALYAYLTNNDDQSLNDQDIRTIHNLAQISHCRAQGKVGSGFDVASAVYGSCNYARFESRLIDDLSSSVDASALRDLADIQWPMTVQRIKLRPGLKLLMGDVAQGSSTPGMVKKVKACSAALDIWPSLGISNDLLSEYLTSQTPYDPADQSRVREMTSSVRGLLKQMGVEAKVEIEPDEQTKILDKTLLLDGVVTCGVPGAGGYDAIFAIVSTHLDAEDKVRELWSTDGIKMLDVRDDGDGIRLERDFDPK</sequence>
<dbReference type="InterPro" id="IPR035102">
    <property type="entry name" value="Phosphomevalonate_kinase"/>
</dbReference>
<evidence type="ECO:0000313" key="15">
    <source>
        <dbReference type="Proteomes" id="UP000013776"/>
    </source>
</evidence>
<keyword evidence="11" id="KW-0753">Steroid metabolism</keyword>
<comment type="caution">
    <text evidence="14">The sequence shown here is derived from an EMBL/GenBank/DDBJ whole genome shotgun (WGS) entry which is preliminary data.</text>
</comment>
<evidence type="ECO:0000256" key="2">
    <source>
        <dbReference type="ARBA" id="ARBA00006495"/>
    </source>
</evidence>
<dbReference type="GO" id="GO:0019287">
    <property type="term" value="P:isopentenyl diphosphate biosynthetic process, mevalonate pathway"/>
    <property type="evidence" value="ECO:0007669"/>
    <property type="project" value="UniProtKB-UniPathway"/>
</dbReference>
<evidence type="ECO:0000313" key="14">
    <source>
        <dbReference type="EMBL" id="CCG83580.1"/>
    </source>
</evidence>
<organism evidence="14 15">
    <name type="scientific">Taphrina deformans (strain PYCC 5710 / ATCC 11124 / CBS 356.35 / IMI 108563 / JCM 9778 / NBRC 8474)</name>
    <name type="common">Peach leaf curl fungus</name>
    <name type="synonym">Lalaria deformans</name>
    <dbReference type="NCBI Taxonomy" id="1097556"/>
    <lineage>
        <taxon>Eukaryota</taxon>
        <taxon>Fungi</taxon>
        <taxon>Dikarya</taxon>
        <taxon>Ascomycota</taxon>
        <taxon>Taphrinomycotina</taxon>
        <taxon>Taphrinomycetes</taxon>
        <taxon>Taphrinales</taxon>
        <taxon>Taphrinaceae</taxon>
        <taxon>Taphrina</taxon>
    </lineage>
</organism>
<dbReference type="InterPro" id="IPR006204">
    <property type="entry name" value="GHMP_kinase_N_dom"/>
</dbReference>
<dbReference type="SUPFAM" id="SSF54211">
    <property type="entry name" value="Ribosomal protein S5 domain 2-like"/>
    <property type="match status" value="1"/>
</dbReference>
<dbReference type="PANTHER" id="PTHR31814:SF2">
    <property type="entry name" value="PHOSPHOMEVALONATE KINASE"/>
    <property type="match status" value="1"/>
</dbReference>
<evidence type="ECO:0000256" key="1">
    <source>
        <dbReference type="ARBA" id="ARBA00005017"/>
    </source>
</evidence>
<dbReference type="GO" id="GO:0004631">
    <property type="term" value="F:phosphomevalonate kinase activity"/>
    <property type="evidence" value="ECO:0007669"/>
    <property type="project" value="UniProtKB-EC"/>
</dbReference>
<comment type="similarity">
    <text evidence="2">Belongs to the GHMP kinase family. Mevalonate kinase subfamily.</text>
</comment>
<keyword evidence="10" id="KW-0443">Lipid metabolism</keyword>
<name>R4XJR3_TAPDE</name>
<gene>
    <name evidence="14" type="ORF">TAPDE_003813</name>
</gene>
<dbReference type="GO" id="GO:0005777">
    <property type="term" value="C:peroxisome"/>
    <property type="evidence" value="ECO:0007669"/>
    <property type="project" value="TreeGrafter"/>
</dbReference>
<dbReference type="STRING" id="1097556.R4XJR3"/>
<dbReference type="InterPro" id="IPR014721">
    <property type="entry name" value="Ribsml_uS5_D2-typ_fold_subgr"/>
</dbReference>